<evidence type="ECO:0000313" key="2">
    <source>
        <dbReference type="EMBL" id="KAK3747692.1"/>
    </source>
</evidence>
<comment type="caution">
    <text evidence="2">The sequence shown here is derived from an EMBL/GenBank/DDBJ whole genome shotgun (WGS) entry which is preliminary data.</text>
</comment>
<name>A0AAE0YKV6_9GAST</name>
<evidence type="ECO:0000256" key="1">
    <source>
        <dbReference type="SAM" id="MobiDB-lite"/>
    </source>
</evidence>
<protein>
    <submittedName>
        <fullName evidence="2">Uncharacterized protein</fullName>
    </submittedName>
</protein>
<dbReference type="AlphaFoldDB" id="A0AAE0YKV6"/>
<dbReference type="EMBL" id="JAWDGP010006075">
    <property type="protein sequence ID" value="KAK3747692.1"/>
    <property type="molecule type" value="Genomic_DNA"/>
</dbReference>
<accession>A0AAE0YKV6</accession>
<sequence>MKEPAKIPVGTMAQLLSDLSCSPRRLDAHEDTPQLTDKSHEDEVNDPPQPGVGGRQSCNIDLGIFQLDEDGMKLLTVTGTIIARNSKGEKTRKLFQTCSGPHTNVKWDPLARDD</sequence>
<feature type="compositionally biased region" description="Basic and acidic residues" evidence="1">
    <location>
        <begin position="24"/>
        <end position="42"/>
    </location>
</feature>
<gene>
    <name evidence="2" type="ORF">RRG08_024839</name>
</gene>
<dbReference type="Proteomes" id="UP001283361">
    <property type="component" value="Unassembled WGS sequence"/>
</dbReference>
<feature type="region of interest" description="Disordered" evidence="1">
    <location>
        <begin position="20"/>
        <end position="57"/>
    </location>
</feature>
<proteinExistence type="predicted"/>
<organism evidence="2 3">
    <name type="scientific">Elysia crispata</name>
    <name type="common">lettuce slug</name>
    <dbReference type="NCBI Taxonomy" id="231223"/>
    <lineage>
        <taxon>Eukaryota</taxon>
        <taxon>Metazoa</taxon>
        <taxon>Spiralia</taxon>
        <taxon>Lophotrochozoa</taxon>
        <taxon>Mollusca</taxon>
        <taxon>Gastropoda</taxon>
        <taxon>Heterobranchia</taxon>
        <taxon>Euthyneura</taxon>
        <taxon>Panpulmonata</taxon>
        <taxon>Sacoglossa</taxon>
        <taxon>Placobranchoidea</taxon>
        <taxon>Plakobranchidae</taxon>
        <taxon>Elysia</taxon>
    </lineage>
</organism>
<keyword evidence="3" id="KW-1185">Reference proteome</keyword>
<evidence type="ECO:0000313" key="3">
    <source>
        <dbReference type="Proteomes" id="UP001283361"/>
    </source>
</evidence>
<reference evidence="2" key="1">
    <citation type="journal article" date="2023" name="G3 (Bethesda)">
        <title>A reference genome for the long-term kleptoplast-retaining sea slug Elysia crispata morphotype clarki.</title>
        <authorList>
            <person name="Eastman K.E."/>
            <person name="Pendleton A.L."/>
            <person name="Shaikh M.A."/>
            <person name="Suttiyut T."/>
            <person name="Ogas R."/>
            <person name="Tomko P."/>
            <person name="Gavelis G."/>
            <person name="Widhalm J.R."/>
            <person name="Wisecaver J.H."/>
        </authorList>
    </citation>
    <scope>NUCLEOTIDE SEQUENCE</scope>
    <source>
        <strain evidence="2">ECLA1</strain>
    </source>
</reference>